<keyword evidence="1" id="KW-1133">Transmembrane helix</keyword>
<dbReference type="Pfam" id="PF13387">
    <property type="entry name" value="Lnb_N"/>
    <property type="match status" value="1"/>
</dbReference>
<keyword evidence="1" id="KW-0812">Transmembrane</keyword>
<name>A0A7G5EL15_9BURK</name>
<dbReference type="RefSeq" id="WP_182324551.1">
    <property type="nucleotide sequence ID" value="NZ_CP058554.1"/>
</dbReference>
<feature type="transmembrane region" description="Helical" evidence="1">
    <location>
        <begin position="42"/>
        <end position="63"/>
    </location>
</feature>
<gene>
    <name evidence="3" type="ORF">HS961_18645</name>
</gene>
<reference evidence="3 4" key="1">
    <citation type="journal article" date="2020" name="G3 (Bethesda)">
        <title>CeMbio - The Caenorhabditis elegans Microbiome Resource.</title>
        <authorList>
            <person name="Dirksen P."/>
            <person name="Assie A."/>
            <person name="Zimmermann J."/>
            <person name="Zhang F."/>
            <person name="Tietje A.M."/>
            <person name="Marsh S.A."/>
            <person name="Felix M.A."/>
            <person name="Shapira M."/>
            <person name="Kaleta C."/>
            <person name="Schulenburg H."/>
            <person name="Samuel B."/>
        </authorList>
    </citation>
    <scope>NUCLEOTIDE SEQUENCE [LARGE SCALE GENOMIC DNA]</scope>
    <source>
        <strain evidence="3 4">BIGb0172</strain>
    </source>
</reference>
<evidence type="ECO:0000259" key="2">
    <source>
        <dbReference type="Pfam" id="PF13387"/>
    </source>
</evidence>
<keyword evidence="1" id="KW-0472">Membrane</keyword>
<evidence type="ECO:0000313" key="3">
    <source>
        <dbReference type="EMBL" id="QMV74690.1"/>
    </source>
</evidence>
<dbReference type="Proteomes" id="UP000515240">
    <property type="component" value="Chromosome"/>
</dbReference>
<proteinExistence type="predicted"/>
<organism evidence="3 4">
    <name type="scientific">Comamonas piscis</name>
    <dbReference type="NCBI Taxonomy" id="1562974"/>
    <lineage>
        <taxon>Bacteria</taxon>
        <taxon>Pseudomonadati</taxon>
        <taxon>Pseudomonadota</taxon>
        <taxon>Betaproteobacteria</taxon>
        <taxon>Burkholderiales</taxon>
        <taxon>Comamonadaceae</taxon>
        <taxon>Comamonas</taxon>
    </lineage>
</organism>
<keyword evidence="4" id="KW-1185">Reference proteome</keyword>
<dbReference type="AlphaFoldDB" id="A0A7G5EL15"/>
<accession>A0A7G5EL15</accession>
<dbReference type="InterPro" id="IPR025178">
    <property type="entry name" value="Lnb_N"/>
</dbReference>
<evidence type="ECO:0000256" key="1">
    <source>
        <dbReference type="SAM" id="Phobius"/>
    </source>
</evidence>
<feature type="transmembrane region" description="Helical" evidence="1">
    <location>
        <begin position="70"/>
        <end position="88"/>
    </location>
</feature>
<protein>
    <submittedName>
        <fullName evidence="3">DUF4105 domain-containing protein</fullName>
    </submittedName>
</protein>
<dbReference type="EMBL" id="CP058554">
    <property type="protein sequence ID" value="QMV74690.1"/>
    <property type="molecule type" value="Genomic_DNA"/>
</dbReference>
<feature type="domain" description="Lnb N-terminal periplasmic" evidence="2">
    <location>
        <begin position="130"/>
        <end position="290"/>
    </location>
</feature>
<sequence length="345" mass="38458">MRIAAFFIVLLKLLASLLMLLGVVWACGALWFQLAQSVKSGSARGLLLGVWVGVGLYCVYLLWQQRAAKGLLIYGLLLAGILAWWASIQPSNTRQWAPDVAQQLSGTVQGDVVQLHNVRNFEWQTASKATARWEDRRYDLGQLVSVDMATSYWMGPAIAHTLVSFGFDDGKAPRRYLTFSVEIRKERSEQFSAVGGFFKQFELSLVAAEERDILRVRSNMRGEEVYLYSVAMPRAAMRSLFIAYVDKANALIETPQFYHTLFANCTTIVFDMVRSIVPGLPMDWRLLASGYLPQYVDSLGALARPNDFEAIQAAAHINARAKAVRPDADFSSAIRQGVPQAPLQP</sequence>
<dbReference type="KEGG" id="cpis:HS961_18645"/>
<evidence type="ECO:0000313" key="4">
    <source>
        <dbReference type="Proteomes" id="UP000515240"/>
    </source>
</evidence>